<feature type="region of interest" description="Disordered" evidence="7">
    <location>
        <begin position="145"/>
        <end position="165"/>
    </location>
</feature>
<dbReference type="Pfam" id="PF04239">
    <property type="entry name" value="DUF421"/>
    <property type="match status" value="1"/>
</dbReference>
<proteinExistence type="inferred from homology"/>
<dbReference type="GO" id="GO:0005886">
    <property type="term" value="C:plasma membrane"/>
    <property type="evidence" value="ECO:0007669"/>
    <property type="project" value="UniProtKB-SubCell"/>
</dbReference>
<comment type="subcellular location">
    <subcellularLocation>
        <location evidence="1">Cell membrane</location>
        <topology evidence="1">Multi-pass membrane protein</topology>
    </subcellularLocation>
</comment>
<comment type="similarity">
    <text evidence="2">Belongs to the UPF0702 family.</text>
</comment>
<feature type="compositionally biased region" description="Basic and acidic residues" evidence="7">
    <location>
        <begin position="147"/>
        <end position="157"/>
    </location>
</feature>
<dbReference type="PANTHER" id="PTHR34582">
    <property type="entry name" value="UPF0702 TRANSMEMBRANE PROTEIN YCAP"/>
    <property type="match status" value="1"/>
</dbReference>
<evidence type="ECO:0000256" key="5">
    <source>
        <dbReference type="ARBA" id="ARBA00022989"/>
    </source>
</evidence>
<evidence type="ECO:0000313" key="10">
    <source>
        <dbReference type="Proteomes" id="UP000824193"/>
    </source>
</evidence>
<dbReference type="InterPro" id="IPR007353">
    <property type="entry name" value="DUF421"/>
</dbReference>
<dbReference type="InterPro" id="IPR023090">
    <property type="entry name" value="UPF0702_alpha/beta_dom_sf"/>
</dbReference>
<evidence type="ECO:0000256" key="3">
    <source>
        <dbReference type="ARBA" id="ARBA00022475"/>
    </source>
</evidence>
<reference evidence="9" key="1">
    <citation type="journal article" date="2021" name="PeerJ">
        <title>Extensive microbial diversity within the chicken gut microbiome revealed by metagenomics and culture.</title>
        <authorList>
            <person name="Gilroy R."/>
            <person name="Ravi A."/>
            <person name="Getino M."/>
            <person name="Pursley I."/>
            <person name="Horton D.L."/>
            <person name="Alikhan N.F."/>
            <person name="Baker D."/>
            <person name="Gharbi K."/>
            <person name="Hall N."/>
            <person name="Watson M."/>
            <person name="Adriaenssens E.M."/>
            <person name="Foster-Nyarko E."/>
            <person name="Jarju S."/>
            <person name="Secka A."/>
            <person name="Antonio M."/>
            <person name="Oren A."/>
            <person name="Chaudhuri R.R."/>
            <person name="La Ragione R."/>
            <person name="Hildebrand F."/>
            <person name="Pallen M.J."/>
        </authorList>
    </citation>
    <scope>NUCLEOTIDE SEQUENCE</scope>
    <source>
        <strain evidence="9">2239</strain>
    </source>
</reference>
<evidence type="ECO:0000256" key="4">
    <source>
        <dbReference type="ARBA" id="ARBA00022692"/>
    </source>
</evidence>
<gene>
    <name evidence="9" type="ORF">H9865_04435</name>
</gene>
<keyword evidence="6" id="KW-0472">Membrane</keyword>
<sequence>MLVLVLRTLMIYLLTVAAMRLMGKRQLGELQPSELVSTILISNLASISIESPEVPLAASLAPVCLIVVLELFSSALCYLSPAAAKLLSGTPVAVIRGGKIDQKTLRELRFSASDLLEALRGKDIFDPSEVNYALVETNGTLSVSRMQQKDTPTREDMNVPPQETRTPMVPLIIDGRVLADNLAWCGRNEKWLDKVLRQNKCSLRQVLLLLGDDSGQVQLVKKESR</sequence>
<keyword evidence="3" id="KW-1003">Cell membrane</keyword>
<dbReference type="Gene3D" id="3.30.240.20">
    <property type="entry name" value="bsu07140 like domains"/>
    <property type="match status" value="2"/>
</dbReference>
<dbReference type="Proteomes" id="UP000824193">
    <property type="component" value="Unassembled WGS sequence"/>
</dbReference>
<dbReference type="AlphaFoldDB" id="A0A9D1V3M2"/>
<evidence type="ECO:0000259" key="8">
    <source>
        <dbReference type="Pfam" id="PF04239"/>
    </source>
</evidence>
<keyword evidence="5" id="KW-1133">Transmembrane helix</keyword>
<feature type="domain" description="YetF C-terminal" evidence="8">
    <location>
        <begin position="84"/>
        <end position="208"/>
    </location>
</feature>
<reference evidence="9" key="2">
    <citation type="submission" date="2021-04" db="EMBL/GenBank/DDBJ databases">
        <authorList>
            <person name="Gilroy R."/>
        </authorList>
    </citation>
    <scope>NUCLEOTIDE SEQUENCE</scope>
    <source>
        <strain evidence="9">2239</strain>
    </source>
</reference>
<evidence type="ECO:0000256" key="1">
    <source>
        <dbReference type="ARBA" id="ARBA00004651"/>
    </source>
</evidence>
<comment type="caution">
    <text evidence="9">The sequence shown here is derived from an EMBL/GenBank/DDBJ whole genome shotgun (WGS) entry which is preliminary data.</text>
</comment>
<protein>
    <submittedName>
        <fullName evidence="9">DUF421 domain-containing protein</fullName>
    </submittedName>
</protein>
<evidence type="ECO:0000256" key="7">
    <source>
        <dbReference type="SAM" id="MobiDB-lite"/>
    </source>
</evidence>
<organism evidence="9 10">
    <name type="scientific">Candidatus Allofournierella pullicola</name>
    <dbReference type="NCBI Taxonomy" id="2838596"/>
    <lineage>
        <taxon>Bacteria</taxon>
        <taxon>Bacillati</taxon>
        <taxon>Bacillota</taxon>
        <taxon>Clostridia</taxon>
        <taxon>Eubacteriales</taxon>
        <taxon>Oscillospiraceae</taxon>
        <taxon>Allofournierella</taxon>
    </lineage>
</organism>
<evidence type="ECO:0000256" key="2">
    <source>
        <dbReference type="ARBA" id="ARBA00006448"/>
    </source>
</evidence>
<accession>A0A9D1V3M2</accession>
<evidence type="ECO:0000256" key="6">
    <source>
        <dbReference type="ARBA" id="ARBA00023136"/>
    </source>
</evidence>
<evidence type="ECO:0000313" key="9">
    <source>
        <dbReference type="EMBL" id="HIX05343.1"/>
    </source>
</evidence>
<dbReference type="PANTHER" id="PTHR34582:SF6">
    <property type="entry name" value="UPF0702 TRANSMEMBRANE PROTEIN YCAP"/>
    <property type="match status" value="1"/>
</dbReference>
<keyword evidence="4" id="KW-0812">Transmembrane</keyword>
<name>A0A9D1V3M2_9FIRM</name>
<dbReference type="EMBL" id="DXFW01000012">
    <property type="protein sequence ID" value="HIX05343.1"/>
    <property type="molecule type" value="Genomic_DNA"/>
</dbReference>